<sequence>MEIFGIINIFIILLPILLILGFLFYLARYMKRAEARADEKLNIEKENVAYQKEQIDTLNKVKEKIVNIEKMLNETN</sequence>
<keyword evidence="1" id="KW-1133">Transmembrane helix</keyword>
<gene>
    <name evidence="2" type="ORF">HHU08_13990</name>
</gene>
<feature type="transmembrane region" description="Helical" evidence="1">
    <location>
        <begin position="6"/>
        <end position="27"/>
    </location>
</feature>
<comment type="caution">
    <text evidence="2">The sequence shown here is derived from an EMBL/GenBank/DDBJ whole genome shotgun (WGS) entry which is preliminary data.</text>
</comment>
<keyword evidence="3" id="KW-1185">Reference proteome</keyword>
<organism evidence="2 3">
    <name type="scientific">Niallia alba</name>
    <dbReference type="NCBI Taxonomy" id="2729105"/>
    <lineage>
        <taxon>Bacteria</taxon>
        <taxon>Bacillati</taxon>
        <taxon>Bacillota</taxon>
        <taxon>Bacilli</taxon>
        <taxon>Bacillales</taxon>
        <taxon>Bacillaceae</taxon>
        <taxon>Niallia</taxon>
    </lineage>
</organism>
<evidence type="ECO:0000313" key="2">
    <source>
        <dbReference type="EMBL" id="NMO78093.1"/>
    </source>
</evidence>
<accession>A0A7Y0PMK7</accession>
<proteinExistence type="predicted"/>
<reference evidence="2 3" key="1">
    <citation type="submission" date="2020-04" db="EMBL/GenBank/DDBJ databases">
        <title>Bacillus sp. UniB3 isolated from commercial digestive syrup.</title>
        <authorList>
            <person name="Thorat V."/>
            <person name="Kirdat K."/>
            <person name="Tiwarekar B."/>
            <person name="Yadav A."/>
        </authorList>
    </citation>
    <scope>NUCLEOTIDE SEQUENCE [LARGE SCALE GENOMIC DNA]</scope>
    <source>
        <strain evidence="2 3">UniB3</strain>
    </source>
</reference>
<keyword evidence="1" id="KW-0472">Membrane</keyword>
<dbReference type="RefSeq" id="WP_101731041.1">
    <property type="nucleotide sequence ID" value="NZ_JABBPK010000001.1"/>
</dbReference>
<protein>
    <submittedName>
        <fullName evidence="2">Uncharacterized protein</fullName>
    </submittedName>
</protein>
<evidence type="ECO:0000256" key="1">
    <source>
        <dbReference type="SAM" id="Phobius"/>
    </source>
</evidence>
<evidence type="ECO:0000313" key="3">
    <source>
        <dbReference type="Proteomes" id="UP000588491"/>
    </source>
</evidence>
<keyword evidence="1" id="KW-0812">Transmembrane</keyword>
<dbReference type="AlphaFoldDB" id="A0A7Y0PMK7"/>
<dbReference type="EMBL" id="JABBPK010000001">
    <property type="protein sequence ID" value="NMO78093.1"/>
    <property type="molecule type" value="Genomic_DNA"/>
</dbReference>
<dbReference type="Proteomes" id="UP000588491">
    <property type="component" value="Unassembled WGS sequence"/>
</dbReference>
<name>A0A7Y0PMK7_9BACI</name>